<accession>A0ABQ7G872</accession>
<proteinExistence type="predicted"/>
<keyword evidence="3" id="KW-1185">Reference proteome</keyword>
<dbReference type="EMBL" id="MU070005">
    <property type="protein sequence ID" value="KAF5830796.1"/>
    <property type="molecule type" value="Genomic_DNA"/>
</dbReference>
<feature type="region of interest" description="Disordered" evidence="1">
    <location>
        <begin position="1"/>
        <end position="37"/>
    </location>
</feature>
<protein>
    <submittedName>
        <fullName evidence="2">Uncharacterized protein</fullName>
    </submittedName>
</protein>
<name>A0ABQ7G872_DUNSA</name>
<feature type="region of interest" description="Disordered" evidence="1">
    <location>
        <begin position="405"/>
        <end position="455"/>
    </location>
</feature>
<sequence>MHADGHPVHDKKAEEAADIQPVPNEKAENASVSQPVLDRKAEQAKFLETVTARYFPEHTLITETSEYFREPPVWPPGDPRKAKAACSPLYDVDELYKAYKRAVEEDDADPMGLFGKAHAGRTSTIPPAVHLTQQLRAQLASRSRHKGTHGLKKPGDVAAPGTPEKPQTPVSPLPLKQAGLGHPMPDMPGRSKEAPGAAHLGHGTGPSQEGTAGGVADSVRARRAQAQLSFRPDTNLGSSPPSTNHKQRQQQLQQGLFARHTRRAAELQPPYSKASLPLPPVDHLKNAHGKQQPPSSNGVQLVVNAPSIAPGGRGVHPFFLLGVLQHGLSGSPSAVITGTRTRKSHAAAVPPIGWGTAELVANCVQPALGATRLSYVQALACNAAEVPWCPYGRFAPGVSPVPLKPGVSALQHHGHPPQSSPAATLPSHSHAAASSSSSNSSSSSGQSHQQQCQSVEVQLSGGGTSVPLPADIAGKSAYGNASYFLSHPWSCRQCSRQRCWEQKFVSLREAGVSGPRSAHAHGMAPDGTGSLSTLMLVQLLVLGPGSGLADKIEVPPWMLAIGSLHFNESIAMIVAIQA</sequence>
<feature type="compositionally biased region" description="Polar residues" evidence="1">
    <location>
        <begin position="235"/>
        <end position="244"/>
    </location>
</feature>
<gene>
    <name evidence="2" type="ORF">DUNSADRAFT_14045</name>
</gene>
<feature type="compositionally biased region" description="Basic residues" evidence="1">
    <location>
        <begin position="142"/>
        <end position="152"/>
    </location>
</feature>
<organism evidence="2 3">
    <name type="scientific">Dunaliella salina</name>
    <name type="common">Green alga</name>
    <name type="synonym">Protococcus salinus</name>
    <dbReference type="NCBI Taxonomy" id="3046"/>
    <lineage>
        <taxon>Eukaryota</taxon>
        <taxon>Viridiplantae</taxon>
        <taxon>Chlorophyta</taxon>
        <taxon>core chlorophytes</taxon>
        <taxon>Chlorophyceae</taxon>
        <taxon>CS clade</taxon>
        <taxon>Chlamydomonadales</taxon>
        <taxon>Dunaliellaceae</taxon>
        <taxon>Dunaliella</taxon>
    </lineage>
</organism>
<feature type="compositionally biased region" description="Basic and acidic residues" evidence="1">
    <location>
        <begin position="1"/>
        <end position="15"/>
    </location>
</feature>
<dbReference type="Proteomes" id="UP000815325">
    <property type="component" value="Unassembled WGS sequence"/>
</dbReference>
<comment type="caution">
    <text evidence="2">The sequence shown here is derived from an EMBL/GenBank/DDBJ whole genome shotgun (WGS) entry which is preliminary data.</text>
</comment>
<evidence type="ECO:0000256" key="1">
    <source>
        <dbReference type="SAM" id="MobiDB-lite"/>
    </source>
</evidence>
<feature type="region of interest" description="Disordered" evidence="1">
    <location>
        <begin position="136"/>
        <end position="299"/>
    </location>
</feature>
<evidence type="ECO:0000313" key="3">
    <source>
        <dbReference type="Proteomes" id="UP000815325"/>
    </source>
</evidence>
<feature type="compositionally biased region" description="Low complexity" evidence="1">
    <location>
        <begin position="420"/>
        <end position="454"/>
    </location>
</feature>
<evidence type="ECO:0000313" key="2">
    <source>
        <dbReference type="EMBL" id="KAF5830796.1"/>
    </source>
</evidence>
<reference evidence="2" key="1">
    <citation type="submission" date="2017-08" db="EMBL/GenBank/DDBJ databases">
        <authorList>
            <person name="Polle J.E."/>
            <person name="Barry K."/>
            <person name="Cushman J."/>
            <person name="Schmutz J."/>
            <person name="Tran D."/>
            <person name="Hathwaick L.T."/>
            <person name="Yim W.C."/>
            <person name="Jenkins J."/>
            <person name="Mckie-Krisberg Z.M."/>
            <person name="Prochnik S."/>
            <person name="Lindquist E."/>
            <person name="Dockter R.B."/>
            <person name="Adam C."/>
            <person name="Molina H."/>
            <person name="Bunkerborg J."/>
            <person name="Jin E."/>
            <person name="Buchheim M."/>
            <person name="Magnuson J."/>
        </authorList>
    </citation>
    <scope>NUCLEOTIDE SEQUENCE</scope>
    <source>
        <strain evidence="2">CCAP 19/18</strain>
    </source>
</reference>